<dbReference type="InterPro" id="IPR010093">
    <property type="entry name" value="SinI_DNA-bd"/>
</dbReference>
<dbReference type="InterPro" id="IPR041657">
    <property type="entry name" value="HTH_17"/>
</dbReference>
<accession>A0A7I7TBF5</accession>
<reference evidence="2 3" key="1">
    <citation type="journal article" date="2019" name="Emerg. Microbes Infect.">
        <title>Comprehensive subspecies identification of 175 nontuberculous mycobacteria species based on 7547 genomic profiles.</title>
        <authorList>
            <person name="Matsumoto Y."/>
            <person name="Kinjo T."/>
            <person name="Motooka D."/>
            <person name="Nabeya D."/>
            <person name="Jung N."/>
            <person name="Uechi K."/>
            <person name="Horii T."/>
            <person name="Iida T."/>
            <person name="Fujita J."/>
            <person name="Nakamura S."/>
        </authorList>
    </citation>
    <scope>NUCLEOTIDE SEQUENCE [LARGE SCALE GENOMIC DNA]</scope>
    <source>
        <strain evidence="2 3">JCM 30396</strain>
    </source>
</reference>
<evidence type="ECO:0000313" key="3">
    <source>
        <dbReference type="Proteomes" id="UP000467148"/>
    </source>
</evidence>
<dbReference type="AlphaFoldDB" id="A0A7I7TBF5"/>
<dbReference type="Pfam" id="PF12728">
    <property type="entry name" value="HTH_17"/>
    <property type="match status" value="1"/>
</dbReference>
<dbReference type="GO" id="GO:0003677">
    <property type="term" value="F:DNA binding"/>
    <property type="evidence" value="ECO:0007669"/>
    <property type="project" value="InterPro"/>
</dbReference>
<gene>
    <name evidence="2" type="ORF">MHEL_37290</name>
</gene>
<feature type="domain" description="Helix-turn-helix" evidence="1">
    <location>
        <begin position="13"/>
        <end position="49"/>
    </location>
</feature>
<evidence type="ECO:0000259" key="1">
    <source>
        <dbReference type="Pfam" id="PF12728"/>
    </source>
</evidence>
<proteinExistence type="predicted"/>
<evidence type="ECO:0000313" key="2">
    <source>
        <dbReference type="EMBL" id="BBY65486.1"/>
    </source>
</evidence>
<organism evidence="2 3">
    <name type="scientific">Mycolicibacterium helvum</name>
    <dbReference type="NCBI Taxonomy" id="1534349"/>
    <lineage>
        <taxon>Bacteria</taxon>
        <taxon>Bacillati</taxon>
        <taxon>Actinomycetota</taxon>
        <taxon>Actinomycetes</taxon>
        <taxon>Mycobacteriales</taxon>
        <taxon>Mycobacteriaceae</taxon>
        <taxon>Mycolicibacterium</taxon>
    </lineage>
</organism>
<sequence length="59" mass="6324">MEDNVFSDLPLLLAVPHAAKLLGISRAAAYRLVHSGELPVRRLGGRIYVVTAGLRELGA</sequence>
<dbReference type="Proteomes" id="UP000467148">
    <property type="component" value="Chromosome"/>
</dbReference>
<dbReference type="NCBIfam" id="TIGR01764">
    <property type="entry name" value="excise"/>
    <property type="match status" value="1"/>
</dbReference>
<keyword evidence="3" id="KW-1185">Reference proteome</keyword>
<dbReference type="EMBL" id="AP022596">
    <property type="protein sequence ID" value="BBY65486.1"/>
    <property type="molecule type" value="Genomic_DNA"/>
</dbReference>
<dbReference type="KEGG" id="mhev:MHEL_37290"/>
<name>A0A7I7TBF5_9MYCO</name>
<protein>
    <recommendedName>
        <fullName evidence="1">Helix-turn-helix domain-containing protein</fullName>
    </recommendedName>
</protein>